<dbReference type="Gene3D" id="2.60.40.10">
    <property type="entry name" value="Immunoglobulins"/>
    <property type="match status" value="1"/>
</dbReference>
<dbReference type="AlphaFoldDB" id="A0A1G9MYP7"/>
<evidence type="ECO:0000313" key="2">
    <source>
        <dbReference type="EMBL" id="SDL79007.1"/>
    </source>
</evidence>
<gene>
    <name evidence="2" type="ORF">SAMN05421820_102154</name>
</gene>
<dbReference type="EMBL" id="FNGY01000002">
    <property type="protein sequence ID" value="SDL79007.1"/>
    <property type="molecule type" value="Genomic_DNA"/>
</dbReference>
<dbReference type="PROSITE" id="PS51257">
    <property type="entry name" value="PROKAR_LIPOPROTEIN"/>
    <property type="match status" value="1"/>
</dbReference>
<dbReference type="InterPro" id="IPR000601">
    <property type="entry name" value="PKD_dom"/>
</dbReference>
<proteinExistence type="predicted"/>
<sequence>MKIEKLIGCLLIVAMSFVACKKTSERVIDCFGESFLLSVHVKVNEANGKQVATEVKYLGSKTISGIKWEYGDGSTESTTGLVGNHTYASAGTYTVKARVSFRDGKSSCEVDPTKNVSIQ</sequence>
<dbReference type="InterPro" id="IPR013783">
    <property type="entry name" value="Ig-like_fold"/>
</dbReference>
<feature type="domain" description="PKD" evidence="1">
    <location>
        <begin position="67"/>
        <end position="100"/>
    </location>
</feature>
<evidence type="ECO:0000313" key="3">
    <source>
        <dbReference type="Proteomes" id="UP000183200"/>
    </source>
</evidence>
<dbReference type="RefSeq" id="WP_083361689.1">
    <property type="nucleotide sequence ID" value="NZ_FNGY01000002.1"/>
</dbReference>
<evidence type="ECO:0000259" key="1">
    <source>
        <dbReference type="PROSITE" id="PS50093"/>
    </source>
</evidence>
<dbReference type="SUPFAM" id="SSF49299">
    <property type="entry name" value="PKD domain"/>
    <property type="match status" value="1"/>
</dbReference>
<dbReference type="OrthoDB" id="1150003at2"/>
<reference evidence="3" key="1">
    <citation type="submission" date="2016-10" db="EMBL/GenBank/DDBJ databases">
        <authorList>
            <person name="Varghese N."/>
            <person name="Submissions S."/>
        </authorList>
    </citation>
    <scope>NUCLEOTIDE SEQUENCE [LARGE SCALE GENOMIC DNA]</scope>
    <source>
        <strain evidence="3">DSM 19110</strain>
    </source>
</reference>
<dbReference type="InterPro" id="IPR035986">
    <property type="entry name" value="PKD_dom_sf"/>
</dbReference>
<name>A0A1G9MYP7_9SPHI</name>
<keyword evidence="3" id="KW-1185">Reference proteome</keyword>
<protein>
    <submittedName>
        <fullName evidence="2">PKD domain-containing protein</fullName>
    </submittedName>
</protein>
<dbReference type="Proteomes" id="UP000183200">
    <property type="component" value="Unassembled WGS sequence"/>
</dbReference>
<dbReference type="Pfam" id="PF18911">
    <property type="entry name" value="PKD_4"/>
    <property type="match status" value="1"/>
</dbReference>
<dbReference type="PROSITE" id="PS50093">
    <property type="entry name" value="PKD"/>
    <property type="match status" value="1"/>
</dbReference>
<organism evidence="2 3">
    <name type="scientific">Pedobacter steynii</name>
    <dbReference type="NCBI Taxonomy" id="430522"/>
    <lineage>
        <taxon>Bacteria</taxon>
        <taxon>Pseudomonadati</taxon>
        <taxon>Bacteroidota</taxon>
        <taxon>Sphingobacteriia</taxon>
        <taxon>Sphingobacteriales</taxon>
        <taxon>Sphingobacteriaceae</taxon>
        <taxon>Pedobacter</taxon>
    </lineage>
</organism>
<accession>A0A1G9MYP7</accession>
<dbReference type="CDD" id="cd00146">
    <property type="entry name" value="PKD"/>
    <property type="match status" value="1"/>
</dbReference>